<proteinExistence type="predicted"/>
<evidence type="ECO:0000313" key="2">
    <source>
        <dbReference type="Proteomes" id="UP000016843"/>
    </source>
</evidence>
<evidence type="ECO:0000313" key="1">
    <source>
        <dbReference type="EMBL" id="ERM81613.1"/>
    </source>
</evidence>
<gene>
    <name evidence="1" type="ORF">P872_19860</name>
</gene>
<dbReference type="AlphaFoldDB" id="U5BUQ1"/>
<reference evidence="1 2" key="1">
    <citation type="journal article" date="2013" name="Genome Announc.">
        <title>Draft Genome Sequence of the Psychrophilic and Alkaliphilic Rhodonellum psychrophilum Strain GCM71T.</title>
        <authorList>
            <person name="Hauptmann A.L."/>
            <person name="Glaring M.A."/>
            <person name="Hallin P.F."/>
            <person name="Prieme A."/>
            <person name="Stougaard P."/>
        </authorList>
    </citation>
    <scope>NUCLEOTIDE SEQUENCE [LARGE SCALE GENOMIC DNA]</scope>
    <source>
        <strain evidence="1 2">GCM71</strain>
    </source>
</reference>
<accession>U5BUQ1</accession>
<organism evidence="1 2">
    <name type="scientific">Rhodonellum psychrophilum GCM71 = DSM 17998</name>
    <dbReference type="NCBI Taxonomy" id="1123057"/>
    <lineage>
        <taxon>Bacteria</taxon>
        <taxon>Pseudomonadati</taxon>
        <taxon>Bacteroidota</taxon>
        <taxon>Cytophagia</taxon>
        <taxon>Cytophagales</taxon>
        <taxon>Cytophagaceae</taxon>
        <taxon>Rhodonellum</taxon>
    </lineage>
</organism>
<dbReference type="Proteomes" id="UP000016843">
    <property type="component" value="Unassembled WGS sequence"/>
</dbReference>
<keyword evidence="2" id="KW-1185">Reference proteome</keyword>
<name>U5BUQ1_9BACT</name>
<dbReference type="EMBL" id="AWXR01000045">
    <property type="protein sequence ID" value="ERM81613.1"/>
    <property type="molecule type" value="Genomic_DNA"/>
</dbReference>
<sequence length="32" mass="3857">MLLPICFQKNIFDLIKWIYPKARSFFGVQPEI</sequence>
<protein>
    <submittedName>
        <fullName evidence="1">Uncharacterized protein</fullName>
    </submittedName>
</protein>
<comment type="caution">
    <text evidence="1">The sequence shown here is derived from an EMBL/GenBank/DDBJ whole genome shotgun (WGS) entry which is preliminary data.</text>
</comment>